<dbReference type="PROSITE" id="PS00149">
    <property type="entry name" value="SULFATASE_2"/>
    <property type="match status" value="1"/>
</dbReference>
<accession>A0A3D9FF21</accession>
<organism evidence="6 7">
    <name type="scientific">Parasphingopyxis lamellibrachiae</name>
    <dbReference type="NCBI Taxonomy" id="680125"/>
    <lineage>
        <taxon>Bacteria</taxon>
        <taxon>Pseudomonadati</taxon>
        <taxon>Pseudomonadota</taxon>
        <taxon>Alphaproteobacteria</taxon>
        <taxon>Sphingomonadales</taxon>
        <taxon>Sphingomonadaceae</taxon>
        <taxon>Parasphingopyxis</taxon>
    </lineage>
</organism>
<dbReference type="InterPro" id="IPR006311">
    <property type="entry name" value="TAT_signal"/>
</dbReference>
<dbReference type="AlphaFoldDB" id="A0A3D9FF21"/>
<dbReference type="InterPro" id="IPR017850">
    <property type="entry name" value="Alkaline_phosphatase_core_sf"/>
</dbReference>
<dbReference type="Gene3D" id="3.30.1120.10">
    <property type="match status" value="1"/>
</dbReference>
<evidence type="ECO:0000256" key="4">
    <source>
        <dbReference type="ARBA" id="ARBA00022837"/>
    </source>
</evidence>
<protein>
    <submittedName>
        <fullName evidence="6">Arylsulfatase A-like enzyme</fullName>
    </submittedName>
</protein>
<dbReference type="GO" id="GO:0046872">
    <property type="term" value="F:metal ion binding"/>
    <property type="evidence" value="ECO:0007669"/>
    <property type="project" value="UniProtKB-KW"/>
</dbReference>
<dbReference type="InterPro" id="IPR024607">
    <property type="entry name" value="Sulfatase_CS"/>
</dbReference>
<evidence type="ECO:0000256" key="2">
    <source>
        <dbReference type="ARBA" id="ARBA00022723"/>
    </source>
</evidence>
<name>A0A3D9FF21_9SPHN</name>
<proteinExistence type="inferred from homology"/>
<dbReference type="InterPro" id="IPR000917">
    <property type="entry name" value="Sulfatase_N"/>
</dbReference>
<dbReference type="SUPFAM" id="SSF53649">
    <property type="entry name" value="Alkaline phosphatase-like"/>
    <property type="match status" value="1"/>
</dbReference>
<gene>
    <name evidence="6" type="ORF">DFR46_1345</name>
</gene>
<evidence type="ECO:0000313" key="6">
    <source>
        <dbReference type="EMBL" id="RED16323.1"/>
    </source>
</evidence>
<dbReference type="PANTHER" id="PTHR42693:SF33">
    <property type="entry name" value="ARYLSULFATASE"/>
    <property type="match status" value="1"/>
</dbReference>
<dbReference type="InterPro" id="IPR050738">
    <property type="entry name" value="Sulfatase"/>
</dbReference>
<evidence type="ECO:0000256" key="3">
    <source>
        <dbReference type="ARBA" id="ARBA00022801"/>
    </source>
</evidence>
<evidence type="ECO:0000259" key="5">
    <source>
        <dbReference type="Pfam" id="PF00884"/>
    </source>
</evidence>
<comment type="caution">
    <text evidence="6">The sequence shown here is derived from an EMBL/GenBank/DDBJ whole genome shotgun (WGS) entry which is preliminary data.</text>
</comment>
<sequence>MPFNRRQFISGVGALAASMGHAHASPSRRPPNIVFILADDLGCSDISLLGRTEYSTPHIDSIGTGGVILPQGYANSSVCSPTRFALATGRYQYRLRGGLEEPIGAEPEPVGLPPEHPTIASEFRNAGYRTGLVGKWHMGSLPDYGPTLSGYDSFFGVRLGYADYFSHSDHIDGSGGSGLYEGQQIIERHGYLTDLLSDRAATDIAAAARDRVPLFLSLHYTAPHWPWEGPEDEEASRHIRYLLHHDGGSEATYAEMVGALDRGIGRVLDAIERSDQADNTIIVFTSDNGGERFSYTWPYVGMKGDLLEGGIRVPLLIRWPDRIAPGSVSEQTAMSMDFMPTLLAAAGRTPDPRYPADGIDILPQITGSAEPVDRKLYWRHKANDQKAVRFGQWKWLSINGHEYLFDLSRDRQERANLADHQPEIFAELRADWEAWNATMLPYPDDSFSYSLNGAGQIAEHD</sequence>
<dbReference type="Pfam" id="PF00884">
    <property type="entry name" value="Sulfatase"/>
    <property type="match status" value="1"/>
</dbReference>
<evidence type="ECO:0000313" key="7">
    <source>
        <dbReference type="Proteomes" id="UP000256310"/>
    </source>
</evidence>
<comment type="similarity">
    <text evidence="1">Belongs to the sulfatase family.</text>
</comment>
<dbReference type="PANTHER" id="PTHR42693">
    <property type="entry name" value="ARYLSULFATASE FAMILY MEMBER"/>
    <property type="match status" value="1"/>
</dbReference>
<reference evidence="6 7" key="1">
    <citation type="submission" date="2018-07" db="EMBL/GenBank/DDBJ databases">
        <title>Genomic Encyclopedia of Type Strains, Phase IV (KMG-IV): sequencing the most valuable type-strain genomes for metagenomic binning, comparative biology and taxonomic classification.</title>
        <authorList>
            <person name="Goeker M."/>
        </authorList>
    </citation>
    <scope>NUCLEOTIDE SEQUENCE [LARGE SCALE GENOMIC DNA]</scope>
    <source>
        <strain evidence="6 7">DSM 26725</strain>
    </source>
</reference>
<keyword evidence="3" id="KW-0378">Hydrolase</keyword>
<dbReference type="EMBL" id="QRDP01000004">
    <property type="protein sequence ID" value="RED16323.1"/>
    <property type="molecule type" value="Genomic_DNA"/>
</dbReference>
<keyword evidence="4" id="KW-0106">Calcium</keyword>
<dbReference type="RefSeq" id="WP_245953722.1">
    <property type="nucleotide sequence ID" value="NZ_QRDP01000004.1"/>
</dbReference>
<keyword evidence="7" id="KW-1185">Reference proteome</keyword>
<keyword evidence="2" id="KW-0479">Metal-binding</keyword>
<evidence type="ECO:0000256" key="1">
    <source>
        <dbReference type="ARBA" id="ARBA00008779"/>
    </source>
</evidence>
<dbReference type="PROSITE" id="PS51318">
    <property type="entry name" value="TAT"/>
    <property type="match status" value="1"/>
</dbReference>
<dbReference type="Proteomes" id="UP000256310">
    <property type="component" value="Unassembled WGS sequence"/>
</dbReference>
<dbReference type="Gene3D" id="3.40.720.10">
    <property type="entry name" value="Alkaline Phosphatase, subunit A"/>
    <property type="match status" value="1"/>
</dbReference>
<dbReference type="GO" id="GO:0004065">
    <property type="term" value="F:arylsulfatase activity"/>
    <property type="evidence" value="ECO:0007669"/>
    <property type="project" value="TreeGrafter"/>
</dbReference>
<feature type="domain" description="Sulfatase N-terminal" evidence="5">
    <location>
        <begin position="31"/>
        <end position="347"/>
    </location>
</feature>